<dbReference type="InterPro" id="IPR001539">
    <property type="entry name" value="Peptidase_U32"/>
</dbReference>
<protein>
    <submittedName>
        <fullName evidence="2">Uncharacterized protease yhbU</fullName>
        <ecNumber evidence="2">3.4.-.-</ecNumber>
    </submittedName>
</protein>
<dbReference type="EC" id="3.4.-.-" evidence="2"/>
<proteinExistence type="predicted"/>
<dbReference type="Pfam" id="PF12392">
    <property type="entry name" value="DUF3656"/>
    <property type="match status" value="1"/>
</dbReference>
<dbReference type="OrthoDB" id="9807498at2"/>
<gene>
    <name evidence="2" type="primary">yhbU_2</name>
    <name evidence="2" type="ORF">NCTC11190_00657</name>
</gene>
<dbReference type="AlphaFoldDB" id="A0A379MRR0"/>
<reference evidence="2 3" key="1">
    <citation type="submission" date="2018-06" db="EMBL/GenBank/DDBJ databases">
        <authorList>
            <consortium name="Pathogen Informatics"/>
            <person name="Doyle S."/>
        </authorList>
    </citation>
    <scope>NUCLEOTIDE SEQUENCE [LARGE SCALE GENOMIC DNA]</scope>
    <source>
        <strain evidence="2 3">NCTC11190</strain>
    </source>
</reference>
<dbReference type="STRING" id="880526.GCA_000427365_00789"/>
<dbReference type="PANTHER" id="PTHR30217">
    <property type="entry name" value="PEPTIDASE U32 FAMILY"/>
    <property type="match status" value="1"/>
</dbReference>
<dbReference type="Pfam" id="PF01136">
    <property type="entry name" value="Peptidase_U32"/>
    <property type="match status" value="1"/>
</dbReference>
<sequence length="608" mass="66647">MDMTTGIELLSPAGTASIGRAAVDAGADAVYIGAERFGARTAAGNPMDDIAALAEYAHGFGARVYITMNTLLFERELDDARKTAWGAWEAGADALIVQDMAFTQMELPPIALHASTQTFNLTPERASFLAAAGFSRIVLERGASLEQIRAVRAAVPQQVELEAFVHGAICVCYSGQCYLGHALCGRGGNRGGCAQPCRSQYDLYDGRGRLLMRNKHLLSVRDLNLSDRLEELADAGVCSFKIEGRLKEEGYVVNNTAYYHRRLTELGLPRTSVGESVCDFEPNPSKSFSRGFTTYFQDGKRAGVLAPEARSVGEPIGSAVACDGTTLKLKLNPGIRLNNGDGLCFISPSGRLEGASVNRAEGNRAILNKTADIRPGAELFRNLDRSFRPAAVRRIRAAVDFTPENVRATDETGLSAVVALPRDYEPAGNRALAERNIRQSFRKSGGTIFEITEVTVPDETAGGTLPFIPAAELNALRRELLAELLRIRLANYNRPTAYVRPDALPALPVGLAHDFRANAANSLAERFYRQAGFDLVEKALETQESPELEGREVMRTPYCIRRETGTCLREHPELRRERLFLENNGVRLELRFYCAECEMGVVYRGRTR</sequence>
<dbReference type="GO" id="GO:0006508">
    <property type="term" value="P:proteolysis"/>
    <property type="evidence" value="ECO:0007669"/>
    <property type="project" value="UniProtKB-KW"/>
</dbReference>
<organism evidence="2 3">
    <name type="scientific">Rikenella microfusus</name>
    <dbReference type="NCBI Taxonomy" id="28139"/>
    <lineage>
        <taxon>Bacteria</taxon>
        <taxon>Pseudomonadati</taxon>
        <taxon>Bacteroidota</taxon>
        <taxon>Bacteroidia</taxon>
        <taxon>Bacteroidales</taxon>
        <taxon>Rikenellaceae</taxon>
        <taxon>Rikenella</taxon>
    </lineage>
</organism>
<accession>A0A379MRR0</accession>
<dbReference type="EMBL" id="UGVL01000001">
    <property type="protein sequence ID" value="SUE33449.1"/>
    <property type="molecule type" value="Genomic_DNA"/>
</dbReference>
<evidence type="ECO:0000313" key="3">
    <source>
        <dbReference type="Proteomes" id="UP000255233"/>
    </source>
</evidence>
<evidence type="ECO:0000259" key="1">
    <source>
        <dbReference type="Pfam" id="PF12392"/>
    </source>
</evidence>
<keyword evidence="3" id="KW-1185">Reference proteome</keyword>
<feature type="domain" description="Peptidase U32 collagenase" evidence="1">
    <location>
        <begin position="369"/>
        <end position="488"/>
    </location>
</feature>
<keyword evidence="2" id="KW-0645">Protease</keyword>
<name>A0A379MRR0_9BACT</name>
<dbReference type="InterPro" id="IPR020988">
    <property type="entry name" value="Pept_U32_collagenase"/>
</dbReference>
<dbReference type="Proteomes" id="UP000255233">
    <property type="component" value="Unassembled WGS sequence"/>
</dbReference>
<keyword evidence="2" id="KW-0378">Hydrolase</keyword>
<dbReference type="PANTHER" id="PTHR30217:SF10">
    <property type="entry name" value="23S RRNA 5-HYDROXYCYTIDINE C2501 SYNTHASE"/>
    <property type="match status" value="1"/>
</dbReference>
<dbReference type="GO" id="GO:0008233">
    <property type="term" value="F:peptidase activity"/>
    <property type="evidence" value="ECO:0007669"/>
    <property type="project" value="UniProtKB-KW"/>
</dbReference>
<evidence type="ECO:0000313" key="2">
    <source>
        <dbReference type="EMBL" id="SUE33449.1"/>
    </source>
</evidence>
<dbReference type="SUPFAM" id="SSF51569">
    <property type="entry name" value="Aldolase"/>
    <property type="match status" value="1"/>
</dbReference>
<dbReference type="InterPro" id="IPR051454">
    <property type="entry name" value="RNA/ubiquinone_mod_enzymes"/>
</dbReference>